<feature type="compositionally biased region" description="Basic and acidic residues" evidence="1">
    <location>
        <begin position="908"/>
        <end position="921"/>
    </location>
</feature>
<organism evidence="3 4">
    <name type="scientific">Yinghuangia aomiensis</name>
    <dbReference type="NCBI Taxonomy" id="676205"/>
    <lineage>
        <taxon>Bacteria</taxon>
        <taxon>Bacillati</taxon>
        <taxon>Actinomycetota</taxon>
        <taxon>Actinomycetes</taxon>
        <taxon>Kitasatosporales</taxon>
        <taxon>Streptomycetaceae</taxon>
        <taxon>Yinghuangia</taxon>
    </lineage>
</organism>
<feature type="region of interest" description="Disordered" evidence="1">
    <location>
        <begin position="37"/>
        <end position="80"/>
    </location>
</feature>
<dbReference type="Proteomes" id="UP001500466">
    <property type="component" value="Unassembled WGS sequence"/>
</dbReference>
<proteinExistence type="predicted"/>
<evidence type="ECO:0000256" key="1">
    <source>
        <dbReference type="SAM" id="MobiDB-lite"/>
    </source>
</evidence>
<reference evidence="4" key="1">
    <citation type="journal article" date="2019" name="Int. J. Syst. Evol. Microbiol.">
        <title>The Global Catalogue of Microorganisms (GCM) 10K type strain sequencing project: providing services to taxonomists for standard genome sequencing and annotation.</title>
        <authorList>
            <consortium name="The Broad Institute Genomics Platform"/>
            <consortium name="The Broad Institute Genome Sequencing Center for Infectious Disease"/>
            <person name="Wu L."/>
            <person name="Ma J."/>
        </authorList>
    </citation>
    <scope>NUCLEOTIDE SEQUENCE [LARGE SCALE GENOMIC DNA]</scope>
    <source>
        <strain evidence="4">JCM 17986</strain>
    </source>
</reference>
<accession>A0ABP9HZW6</accession>
<evidence type="ECO:0008006" key="5">
    <source>
        <dbReference type="Google" id="ProtNLM"/>
    </source>
</evidence>
<sequence>MFKHARFGLGSRAARLRIRFAAVTVLATALIVPVEASAADPSAPTTPTATVSAADPKTAPTGTASTPTGSPATPPQTPGVQAAADAADCAVLPLAPYGPAGDAHATGSLTYRQTACYRVTAPAGVLVVANDDTAVQKTVTTADDQVVCAKSAYVSCALPAAGTYTLVLEGNATYAAAYDIAARSYATTDGCLPAVATGFDQPPTTGRFATEDQVDCRRLDAPPGARILVDTADNDTTTGGYRIVGPTGADACASDGYPYGCVLQGAGPYRMISSSTYHYVGPYALRIRRLSDPVGCPEIGPQAFGTGASQSAVPCRVLQVPAPGPYRVGAPVLRVDGSTLCPAAGICVFDAVGRYTAFVEGHPKSTTVAFVDMKSTAGCVPASDQGAVDPVNRGSLAPGAQACLQLPSPTGATLLVAKPVLKLVDAALADSFEVLNADGAAACDGPLTNCRLTGPAPYRLLVSGTVAPYAVSVFRLDQPVGCPELGQDGFGTDIGASARFDASHPLRCFTVPANAHAAEELFQFAEVQGSTLDRGVLSVVGGCTTGETRSGAVSCKLAAGTATVIVRGPASDAEFHVVRRDVTAAAAGCVPTGTMVGGKPTALTFGSATAAACVRVTGASTDEFRAAVPSGSGVTAAVFGAPGAPGSMTGSGCAFPCAFGGASDYRVVTVPTVGTALPAGPVRLSVWRTATAAGPPPECQKIVSQHGFTLTGTVGPDHPADCVVVPVKAQDSFDLTSVDTGTGQSRPWPTLLLRGDAKNACTGSGDQIFRCRIDGTPAQGYALLIVEGTNDAAVPYRVEAVCRVTQCGSDVLKLTAVSPNTAPRNSTATLTLTGTVLQRTDTVRLTRTGQADLPVTVTGAALDGTSSTGTVNLTGAAFGSWNVVVKSADGTERVLADAFTVVATSHDRLTPQDGSKWDGTKGRTPIKPA</sequence>
<keyword evidence="4" id="KW-1185">Reference proteome</keyword>
<feature type="signal peptide" evidence="2">
    <location>
        <begin position="1"/>
        <end position="38"/>
    </location>
</feature>
<protein>
    <recommendedName>
        <fullName evidence="5">IPT/TIG domain-containing protein</fullName>
    </recommendedName>
</protein>
<feature type="chain" id="PRO_5047280463" description="IPT/TIG domain-containing protein" evidence="2">
    <location>
        <begin position="39"/>
        <end position="929"/>
    </location>
</feature>
<evidence type="ECO:0000256" key="2">
    <source>
        <dbReference type="SAM" id="SignalP"/>
    </source>
</evidence>
<name>A0ABP9HZW6_9ACTN</name>
<feature type="compositionally biased region" description="Low complexity" evidence="1">
    <location>
        <begin position="37"/>
        <end position="71"/>
    </location>
</feature>
<dbReference type="EMBL" id="BAABHS010000026">
    <property type="protein sequence ID" value="GAA4982919.1"/>
    <property type="molecule type" value="Genomic_DNA"/>
</dbReference>
<evidence type="ECO:0000313" key="4">
    <source>
        <dbReference type="Proteomes" id="UP001500466"/>
    </source>
</evidence>
<gene>
    <name evidence="3" type="ORF">GCM10023205_60670</name>
</gene>
<evidence type="ECO:0000313" key="3">
    <source>
        <dbReference type="EMBL" id="GAA4982919.1"/>
    </source>
</evidence>
<comment type="caution">
    <text evidence="3">The sequence shown here is derived from an EMBL/GenBank/DDBJ whole genome shotgun (WGS) entry which is preliminary data.</text>
</comment>
<feature type="region of interest" description="Disordered" evidence="1">
    <location>
        <begin position="908"/>
        <end position="929"/>
    </location>
</feature>
<keyword evidence="2" id="KW-0732">Signal</keyword>